<evidence type="ECO:0008006" key="3">
    <source>
        <dbReference type="Google" id="ProtNLM"/>
    </source>
</evidence>
<proteinExistence type="predicted"/>
<organism evidence="2">
    <name type="scientific">Gordonia rubripertincta</name>
    <name type="common">Rhodococcus corallinus</name>
    <dbReference type="NCBI Taxonomy" id="36822"/>
    <lineage>
        <taxon>Bacteria</taxon>
        <taxon>Bacillati</taxon>
        <taxon>Actinomycetota</taxon>
        <taxon>Actinomycetes</taxon>
        <taxon>Mycobacteriales</taxon>
        <taxon>Gordoniaceae</taxon>
        <taxon>Gordonia</taxon>
    </lineage>
</organism>
<dbReference type="AlphaFoldDB" id="A0AAW6RA61"/>
<feature type="region of interest" description="Disordered" evidence="1">
    <location>
        <begin position="84"/>
        <end position="106"/>
    </location>
</feature>
<dbReference type="EMBL" id="JARUXG010000003">
    <property type="protein sequence ID" value="MDG6780591.1"/>
    <property type="molecule type" value="Genomic_DNA"/>
</dbReference>
<dbReference type="RefSeq" id="WP_168432615.1">
    <property type="nucleotide sequence ID" value="NZ_JAAXPB010000004.1"/>
</dbReference>
<reference evidence="2" key="1">
    <citation type="submission" date="2023-04" db="EMBL/GenBank/DDBJ databases">
        <title>Characterization and analysis of the complete genome of Gordonia rubripertincta 112, the degrader of aromatic and aliphatic compounds.</title>
        <authorList>
            <person name="Frantsuzova E."/>
            <person name="Bogun A."/>
            <person name="Delegan Y."/>
        </authorList>
    </citation>
    <scope>NUCLEOTIDE SEQUENCE</scope>
    <source>
        <strain evidence="2">112</strain>
    </source>
</reference>
<comment type="caution">
    <text evidence="2">The sequence shown here is derived from an EMBL/GenBank/DDBJ whole genome shotgun (WGS) entry which is preliminary data.</text>
</comment>
<evidence type="ECO:0000313" key="2">
    <source>
        <dbReference type="EMBL" id="MDG6780591.1"/>
    </source>
</evidence>
<gene>
    <name evidence="2" type="ORF">QBL07_07055</name>
</gene>
<sequence length="106" mass="11933">MTAGLSPPAHAELDGMLAELAQGAIEWAAMPLQQRSDLFLRTRTTVGQVSRRWAEISIRIKSTPPSVRGEEWLAGPYRCSVSARRRPLREHPTRGSARRLRHRLPP</sequence>
<feature type="compositionally biased region" description="Basic residues" evidence="1">
    <location>
        <begin position="96"/>
        <end position="106"/>
    </location>
</feature>
<evidence type="ECO:0000256" key="1">
    <source>
        <dbReference type="SAM" id="MobiDB-lite"/>
    </source>
</evidence>
<name>A0AAW6RA61_GORRU</name>
<protein>
    <recommendedName>
        <fullName evidence="3">DUF222 domain-containing protein</fullName>
    </recommendedName>
</protein>
<accession>A0AAW6RA61</accession>